<dbReference type="PANTHER" id="PTHR45436:SF16">
    <property type="entry name" value="HISTIDINE KINASE"/>
    <property type="match status" value="1"/>
</dbReference>
<evidence type="ECO:0000313" key="15">
    <source>
        <dbReference type="Proteomes" id="UP000664417"/>
    </source>
</evidence>
<feature type="transmembrane region" description="Helical" evidence="11">
    <location>
        <begin position="149"/>
        <end position="174"/>
    </location>
</feature>
<evidence type="ECO:0000256" key="11">
    <source>
        <dbReference type="SAM" id="Phobius"/>
    </source>
</evidence>
<evidence type="ECO:0000256" key="7">
    <source>
        <dbReference type="ARBA" id="ARBA00022777"/>
    </source>
</evidence>
<keyword evidence="8 11" id="KW-1133">Transmembrane helix</keyword>
<dbReference type="Gene3D" id="3.30.565.10">
    <property type="entry name" value="Histidine kinase-like ATPase, C-terminal domain"/>
    <property type="match status" value="1"/>
</dbReference>
<evidence type="ECO:0000313" key="14">
    <source>
        <dbReference type="EMBL" id="MBO1319834.1"/>
    </source>
</evidence>
<keyword evidence="9" id="KW-0902">Two-component regulatory system</keyword>
<dbReference type="Gene3D" id="1.10.287.130">
    <property type="match status" value="1"/>
</dbReference>
<dbReference type="InterPro" id="IPR005467">
    <property type="entry name" value="His_kinase_dom"/>
</dbReference>
<dbReference type="EC" id="2.7.13.3" evidence="3"/>
<proteinExistence type="predicted"/>
<reference evidence="14" key="1">
    <citation type="submission" date="2021-03" db="EMBL/GenBank/DDBJ databases">
        <authorList>
            <person name="Wang G."/>
        </authorList>
    </citation>
    <scope>NUCLEOTIDE SEQUENCE</scope>
    <source>
        <strain evidence="14">KCTC 12899</strain>
    </source>
</reference>
<feature type="transmembrane region" description="Helical" evidence="11">
    <location>
        <begin position="21"/>
        <end position="46"/>
    </location>
</feature>
<dbReference type="SMART" id="SM00387">
    <property type="entry name" value="HATPase_c"/>
    <property type="match status" value="1"/>
</dbReference>
<dbReference type="EMBL" id="JAFREP010000014">
    <property type="protein sequence ID" value="MBO1319834.1"/>
    <property type="molecule type" value="Genomic_DNA"/>
</dbReference>
<dbReference type="RefSeq" id="WP_207859738.1">
    <property type="nucleotide sequence ID" value="NZ_JAFREP010000014.1"/>
</dbReference>
<dbReference type="GO" id="GO:0000155">
    <property type="term" value="F:phosphorelay sensor kinase activity"/>
    <property type="evidence" value="ECO:0007669"/>
    <property type="project" value="InterPro"/>
</dbReference>
<comment type="caution">
    <text evidence="14">The sequence shown here is derived from an EMBL/GenBank/DDBJ whole genome shotgun (WGS) entry which is preliminary data.</text>
</comment>
<dbReference type="InterPro" id="IPR003661">
    <property type="entry name" value="HisK_dim/P_dom"/>
</dbReference>
<dbReference type="SUPFAM" id="SSF47384">
    <property type="entry name" value="Homodimeric domain of signal transducing histidine kinase"/>
    <property type="match status" value="1"/>
</dbReference>
<name>A0A8J7QA43_9BACT</name>
<dbReference type="Pfam" id="PF02518">
    <property type="entry name" value="HATPase_c"/>
    <property type="match status" value="1"/>
</dbReference>
<dbReference type="PANTHER" id="PTHR45436">
    <property type="entry name" value="SENSOR HISTIDINE KINASE YKOH"/>
    <property type="match status" value="1"/>
</dbReference>
<keyword evidence="10 11" id="KW-0472">Membrane</keyword>
<dbReference type="Pfam" id="PF00512">
    <property type="entry name" value="HisKA"/>
    <property type="match status" value="1"/>
</dbReference>
<protein>
    <recommendedName>
        <fullName evidence="3">histidine kinase</fullName>
        <ecNumber evidence="3">2.7.13.3</ecNumber>
    </recommendedName>
</protein>
<dbReference type="Proteomes" id="UP000664417">
    <property type="component" value="Unassembled WGS sequence"/>
</dbReference>
<keyword evidence="15" id="KW-1185">Reference proteome</keyword>
<dbReference type="InterPro" id="IPR036890">
    <property type="entry name" value="HATPase_C_sf"/>
</dbReference>
<dbReference type="AlphaFoldDB" id="A0A8J7QA43"/>
<sequence>MSAEQQAMNGGRPDIRYSLRFRMIVAFGIAGLLMGMTYGGIVYGYLHRMEDRILENVLELESEAYVARRKVDPEAKPPFNHLLQGFIVDRQAEAPFAHFPELFQQLGTDLEPGIYEFTANFHLKVLELDTRYLLYLYHSDTGVEPLDDYALVSVLMYALVMVLVLTIWFGFLIARRLIAPLTQLSAEVAHAEPDQLPTDMAGRYYPDEVGNLARAFEGAMTRINQFIAREQRFTRDASHELRTPVTVIRGAAELIQKQLQHGQSPAAPLRRIQRAVRDMENIIETFLYLGREGSQSVAKGEAQVDVVVENLVEANRYLIEEKPVTARLAIHSRFRVGAPEPVVAITIGNILRNAFQYTDQGEVVLQVLPGKVVVRDSGAGLSRHQLTLLKERNVRGDQSRGFGLGLSIVHDFCQRHGWRFEIVSEPGQGTEVTLAFEEGDAIPASTGAGVGGIDGDGEV</sequence>
<feature type="domain" description="HAMP" evidence="13">
    <location>
        <begin position="175"/>
        <end position="228"/>
    </location>
</feature>
<gene>
    <name evidence="14" type="ORF">J3U88_15265</name>
</gene>
<evidence type="ECO:0000256" key="6">
    <source>
        <dbReference type="ARBA" id="ARBA00022692"/>
    </source>
</evidence>
<evidence type="ECO:0000256" key="10">
    <source>
        <dbReference type="ARBA" id="ARBA00023136"/>
    </source>
</evidence>
<evidence type="ECO:0000259" key="13">
    <source>
        <dbReference type="PROSITE" id="PS50885"/>
    </source>
</evidence>
<evidence type="ECO:0000259" key="12">
    <source>
        <dbReference type="PROSITE" id="PS50109"/>
    </source>
</evidence>
<evidence type="ECO:0000256" key="4">
    <source>
        <dbReference type="ARBA" id="ARBA00022553"/>
    </source>
</evidence>
<feature type="domain" description="Histidine kinase" evidence="12">
    <location>
        <begin position="236"/>
        <end position="440"/>
    </location>
</feature>
<dbReference type="InterPro" id="IPR003594">
    <property type="entry name" value="HATPase_dom"/>
</dbReference>
<dbReference type="SUPFAM" id="SSF55874">
    <property type="entry name" value="ATPase domain of HSP90 chaperone/DNA topoisomerase II/histidine kinase"/>
    <property type="match status" value="1"/>
</dbReference>
<dbReference type="InterPro" id="IPR050428">
    <property type="entry name" value="TCS_sensor_his_kinase"/>
</dbReference>
<evidence type="ECO:0000256" key="8">
    <source>
        <dbReference type="ARBA" id="ARBA00022989"/>
    </source>
</evidence>
<keyword evidence="4" id="KW-0597">Phosphoprotein</keyword>
<accession>A0A8J7QA43</accession>
<evidence type="ECO:0000256" key="5">
    <source>
        <dbReference type="ARBA" id="ARBA00022679"/>
    </source>
</evidence>
<organism evidence="14 15">
    <name type="scientific">Acanthopleuribacter pedis</name>
    <dbReference type="NCBI Taxonomy" id="442870"/>
    <lineage>
        <taxon>Bacteria</taxon>
        <taxon>Pseudomonadati</taxon>
        <taxon>Acidobacteriota</taxon>
        <taxon>Holophagae</taxon>
        <taxon>Acanthopleuribacterales</taxon>
        <taxon>Acanthopleuribacteraceae</taxon>
        <taxon>Acanthopleuribacter</taxon>
    </lineage>
</organism>
<dbReference type="InterPro" id="IPR036097">
    <property type="entry name" value="HisK_dim/P_sf"/>
</dbReference>
<evidence type="ECO:0000256" key="1">
    <source>
        <dbReference type="ARBA" id="ARBA00000085"/>
    </source>
</evidence>
<dbReference type="PROSITE" id="PS50885">
    <property type="entry name" value="HAMP"/>
    <property type="match status" value="1"/>
</dbReference>
<dbReference type="CDD" id="cd00082">
    <property type="entry name" value="HisKA"/>
    <property type="match status" value="1"/>
</dbReference>
<dbReference type="Pfam" id="PF00672">
    <property type="entry name" value="HAMP"/>
    <property type="match status" value="1"/>
</dbReference>
<dbReference type="GO" id="GO:0005886">
    <property type="term" value="C:plasma membrane"/>
    <property type="evidence" value="ECO:0007669"/>
    <property type="project" value="TreeGrafter"/>
</dbReference>
<evidence type="ECO:0000256" key="3">
    <source>
        <dbReference type="ARBA" id="ARBA00012438"/>
    </source>
</evidence>
<dbReference type="Gene3D" id="6.10.340.10">
    <property type="match status" value="1"/>
</dbReference>
<dbReference type="SMART" id="SM00388">
    <property type="entry name" value="HisKA"/>
    <property type="match status" value="1"/>
</dbReference>
<evidence type="ECO:0000256" key="9">
    <source>
        <dbReference type="ARBA" id="ARBA00023012"/>
    </source>
</evidence>
<dbReference type="PRINTS" id="PR00344">
    <property type="entry name" value="BCTRLSENSOR"/>
</dbReference>
<keyword evidence="5" id="KW-0808">Transferase</keyword>
<keyword evidence="7 14" id="KW-0418">Kinase</keyword>
<dbReference type="InterPro" id="IPR003660">
    <property type="entry name" value="HAMP_dom"/>
</dbReference>
<comment type="subcellular location">
    <subcellularLocation>
        <location evidence="2">Membrane</location>
    </subcellularLocation>
</comment>
<keyword evidence="6 11" id="KW-0812">Transmembrane</keyword>
<dbReference type="InterPro" id="IPR004358">
    <property type="entry name" value="Sig_transdc_His_kin-like_C"/>
</dbReference>
<evidence type="ECO:0000256" key="2">
    <source>
        <dbReference type="ARBA" id="ARBA00004370"/>
    </source>
</evidence>
<dbReference type="SMART" id="SM00304">
    <property type="entry name" value="HAMP"/>
    <property type="match status" value="1"/>
</dbReference>
<dbReference type="PROSITE" id="PS50109">
    <property type="entry name" value="HIS_KIN"/>
    <property type="match status" value="1"/>
</dbReference>
<comment type="catalytic activity">
    <reaction evidence="1">
        <text>ATP + protein L-histidine = ADP + protein N-phospho-L-histidine.</text>
        <dbReference type="EC" id="2.7.13.3"/>
    </reaction>
</comment>